<keyword evidence="3" id="KW-1185">Reference proteome</keyword>
<protein>
    <recommendedName>
        <fullName evidence="1">Copper amine oxidase-like N-terminal domain-containing protein</fullName>
    </recommendedName>
</protein>
<dbReference type="InterPro" id="IPR036582">
    <property type="entry name" value="Mao_N_sf"/>
</dbReference>
<comment type="caution">
    <text evidence="2">The sequence shown here is derived from an EMBL/GenBank/DDBJ whole genome shotgun (WGS) entry which is preliminary data.</text>
</comment>
<organism evidence="2 3">
    <name type="scientific">Calidithermus roseus</name>
    <dbReference type="NCBI Taxonomy" id="1644118"/>
    <lineage>
        <taxon>Bacteria</taxon>
        <taxon>Thermotogati</taxon>
        <taxon>Deinococcota</taxon>
        <taxon>Deinococci</taxon>
        <taxon>Thermales</taxon>
        <taxon>Thermaceae</taxon>
        <taxon>Calidithermus</taxon>
    </lineage>
</organism>
<gene>
    <name evidence="2" type="ORF">Mrose_01294</name>
</gene>
<evidence type="ECO:0000259" key="1">
    <source>
        <dbReference type="Pfam" id="PF07833"/>
    </source>
</evidence>
<dbReference type="Pfam" id="PF07833">
    <property type="entry name" value="Cu_amine_oxidN1"/>
    <property type="match status" value="1"/>
</dbReference>
<feature type="domain" description="Copper amine oxidase-like N-terminal" evidence="1">
    <location>
        <begin position="54"/>
        <end position="139"/>
    </location>
</feature>
<evidence type="ECO:0000313" key="3">
    <source>
        <dbReference type="Proteomes" id="UP000265341"/>
    </source>
</evidence>
<dbReference type="AlphaFoldDB" id="A0A399ES17"/>
<dbReference type="SUPFAM" id="SSF55383">
    <property type="entry name" value="Copper amine oxidase, domain N"/>
    <property type="match status" value="1"/>
</dbReference>
<evidence type="ECO:0000313" key="2">
    <source>
        <dbReference type="EMBL" id="RIH87457.1"/>
    </source>
</evidence>
<dbReference type="Proteomes" id="UP000265341">
    <property type="component" value="Unassembled WGS sequence"/>
</dbReference>
<reference evidence="2 3" key="1">
    <citation type="submission" date="2018-08" db="EMBL/GenBank/DDBJ databases">
        <title>Meiothermus roseus NBRC 110900 genome sequencing project.</title>
        <authorList>
            <person name="Da Costa M.S."/>
            <person name="Albuquerque L."/>
            <person name="Raposo P."/>
            <person name="Froufe H.J.C."/>
            <person name="Barroso C.S."/>
            <person name="Egas C."/>
        </authorList>
    </citation>
    <scope>NUCLEOTIDE SEQUENCE [LARGE SCALE GENOMIC DNA]</scope>
    <source>
        <strain evidence="2 3">NBRC 110900</strain>
    </source>
</reference>
<dbReference type="InterPro" id="IPR012854">
    <property type="entry name" value="Cu_amine_oxidase-like_N"/>
</dbReference>
<sequence length="315" mass="34209">MRRWLFALLLFLALAAAAGGESWALSPGLLGQGRTPYPQVFLRTAQHWLLYTYPAGPFLLGGSVVAPVRPVAELLGATVEWSRGTVTVSRGAGRVRFAVGRAEGEVNGVREAWPLAPRLLPRYNTVLAPLEPMLRAFGFSARLAKTPGGAYLLRLGGESLERVDAFIRERLYWWDVGLIADRMAGGEADNLVPTAFELNPLRPLPPEAAWARLPLAEEPLYARSVVTFRETQGRGLEPGAWGIYLAEGTGANVKHIGLTPTALPDGTTTQHPCPASGAAVLPGRAVACRFEAWRYAGTPAEQPVRRVVVRIIRYK</sequence>
<proteinExistence type="predicted"/>
<name>A0A399ES17_9DEIN</name>
<accession>A0A399ES17</accession>
<dbReference type="EMBL" id="QWLA01000019">
    <property type="protein sequence ID" value="RIH87457.1"/>
    <property type="molecule type" value="Genomic_DNA"/>
</dbReference>
<dbReference type="RefSeq" id="WP_119276649.1">
    <property type="nucleotide sequence ID" value="NZ_QWLA01000019.1"/>
</dbReference>